<dbReference type="Proteomes" id="UP001201163">
    <property type="component" value="Unassembled WGS sequence"/>
</dbReference>
<keyword evidence="2" id="KW-1185">Reference proteome</keyword>
<evidence type="ECO:0000313" key="2">
    <source>
        <dbReference type="Proteomes" id="UP001201163"/>
    </source>
</evidence>
<proteinExistence type="predicted"/>
<accession>A0AAD4Q694</accession>
<dbReference type="AlphaFoldDB" id="A0AAD4Q694"/>
<sequence length="107" mass="11759">MASRRQHVLPGHNRLGWRMINWQDPDYQSTGHFYALLKSVDVQCADPTPPDPKDTSYVYGANSSAMTQSVTFSNQSILINGAPTCSASFGMTWSLVGALSLLLVRLL</sequence>
<organism evidence="1 2">
    <name type="scientific">Lactarius akahatsu</name>
    <dbReference type="NCBI Taxonomy" id="416441"/>
    <lineage>
        <taxon>Eukaryota</taxon>
        <taxon>Fungi</taxon>
        <taxon>Dikarya</taxon>
        <taxon>Basidiomycota</taxon>
        <taxon>Agaricomycotina</taxon>
        <taxon>Agaricomycetes</taxon>
        <taxon>Russulales</taxon>
        <taxon>Russulaceae</taxon>
        <taxon>Lactarius</taxon>
    </lineage>
</organism>
<name>A0AAD4Q694_9AGAM</name>
<dbReference type="EMBL" id="JAKELL010000045">
    <property type="protein sequence ID" value="KAH8987796.1"/>
    <property type="molecule type" value="Genomic_DNA"/>
</dbReference>
<comment type="caution">
    <text evidence="1">The sequence shown here is derived from an EMBL/GenBank/DDBJ whole genome shotgun (WGS) entry which is preliminary data.</text>
</comment>
<gene>
    <name evidence="1" type="ORF">EDB92DRAFT_1091847</name>
</gene>
<reference evidence="1" key="1">
    <citation type="submission" date="2022-01" db="EMBL/GenBank/DDBJ databases">
        <title>Comparative genomics reveals a dynamic genome evolution in the ectomycorrhizal milk-cap (Lactarius) mushrooms.</title>
        <authorList>
            <consortium name="DOE Joint Genome Institute"/>
            <person name="Lebreton A."/>
            <person name="Tang N."/>
            <person name="Kuo A."/>
            <person name="LaButti K."/>
            <person name="Drula E."/>
            <person name="Barry K."/>
            <person name="Clum A."/>
            <person name="Lipzen A."/>
            <person name="Mousain D."/>
            <person name="Ng V."/>
            <person name="Wang R."/>
            <person name="Wang X."/>
            <person name="Dai Y."/>
            <person name="Henrissat B."/>
            <person name="Grigoriev I.V."/>
            <person name="Guerin-Laguette A."/>
            <person name="Yu F."/>
            <person name="Martin F.M."/>
        </authorList>
    </citation>
    <scope>NUCLEOTIDE SEQUENCE</scope>
    <source>
        <strain evidence="1">QP</strain>
    </source>
</reference>
<protein>
    <submittedName>
        <fullName evidence="1">Uncharacterized protein</fullName>
    </submittedName>
</protein>
<evidence type="ECO:0000313" key="1">
    <source>
        <dbReference type="EMBL" id="KAH8987796.1"/>
    </source>
</evidence>